<evidence type="ECO:0000313" key="2">
    <source>
        <dbReference type="Proteomes" id="UP001232445"/>
    </source>
</evidence>
<evidence type="ECO:0000313" key="1">
    <source>
        <dbReference type="EMBL" id="MDQ0340593.1"/>
    </source>
</evidence>
<comment type="caution">
    <text evidence="1">The sequence shown here is derived from an EMBL/GenBank/DDBJ whole genome shotgun (WGS) entry which is preliminary data.</text>
</comment>
<organism evidence="1 2">
    <name type="scientific">Caldalkalibacillus uzonensis</name>
    <dbReference type="NCBI Taxonomy" id="353224"/>
    <lineage>
        <taxon>Bacteria</taxon>
        <taxon>Bacillati</taxon>
        <taxon>Bacillota</taxon>
        <taxon>Bacilli</taxon>
        <taxon>Bacillales</taxon>
        <taxon>Bacillaceae</taxon>
        <taxon>Caldalkalibacillus</taxon>
    </lineage>
</organism>
<dbReference type="Proteomes" id="UP001232445">
    <property type="component" value="Unassembled WGS sequence"/>
</dbReference>
<gene>
    <name evidence="1" type="ORF">J2S00_003417</name>
</gene>
<reference evidence="1 2" key="1">
    <citation type="submission" date="2023-07" db="EMBL/GenBank/DDBJ databases">
        <title>Genomic Encyclopedia of Type Strains, Phase IV (KMG-IV): sequencing the most valuable type-strain genomes for metagenomic binning, comparative biology and taxonomic classification.</title>
        <authorList>
            <person name="Goeker M."/>
        </authorList>
    </citation>
    <scope>NUCLEOTIDE SEQUENCE [LARGE SCALE GENOMIC DNA]</scope>
    <source>
        <strain evidence="1 2">DSM 17740</strain>
    </source>
</reference>
<protein>
    <submittedName>
        <fullName evidence="1">Uncharacterized protein</fullName>
    </submittedName>
</protein>
<dbReference type="EMBL" id="JAUSUQ010000015">
    <property type="protein sequence ID" value="MDQ0340593.1"/>
    <property type="molecule type" value="Genomic_DNA"/>
</dbReference>
<name>A0ABU0CWV7_9BACI</name>
<proteinExistence type="predicted"/>
<keyword evidence="2" id="KW-1185">Reference proteome</keyword>
<accession>A0ABU0CWV7</accession>
<dbReference type="RefSeq" id="WP_307342461.1">
    <property type="nucleotide sequence ID" value="NZ_JAUSUQ010000015.1"/>
</dbReference>
<sequence length="66" mass="7855">MTPEEFEDMLEHMEVRQKKLDCIKEKLITWLKQYPDISRHRSMIGLRRDILTLRSVKVPSGAMLVN</sequence>